<protein>
    <submittedName>
        <fullName evidence="6">TetR/AcrR family transcriptional regulator</fullName>
    </submittedName>
</protein>
<dbReference type="InterPro" id="IPR001647">
    <property type="entry name" value="HTH_TetR"/>
</dbReference>
<dbReference type="PROSITE" id="PS50977">
    <property type="entry name" value="HTH_TETR_2"/>
    <property type="match status" value="1"/>
</dbReference>
<dbReference type="PRINTS" id="PR00455">
    <property type="entry name" value="HTHTETR"/>
</dbReference>
<dbReference type="PANTHER" id="PTHR47506">
    <property type="entry name" value="TRANSCRIPTIONAL REGULATORY PROTEIN"/>
    <property type="match status" value="1"/>
</dbReference>
<comment type="caution">
    <text evidence="6">The sequence shown here is derived from an EMBL/GenBank/DDBJ whole genome shotgun (WGS) entry which is preliminary data.</text>
</comment>
<keyword evidence="3" id="KW-0804">Transcription</keyword>
<dbReference type="EMBL" id="JBJHQH010000012">
    <property type="protein sequence ID" value="MFK9093105.1"/>
    <property type="molecule type" value="Genomic_DNA"/>
</dbReference>
<dbReference type="SUPFAM" id="SSF48498">
    <property type="entry name" value="Tetracyclin repressor-like, C-terminal domain"/>
    <property type="match status" value="1"/>
</dbReference>
<dbReference type="InterPro" id="IPR009057">
    <property type="entry name" value="Homeodomain-like_sf"/>
</dbReference>
<evidence type="ECO:0000256" key="1">
    <source>
        <dbReference type="ARBA" id="ARBA00023015"/>
    </source>
</evidence>
<evidence type="ECO:0000256" key="3">
    <source>
        <dbReference type="ARBA" id="ARBA00023163"/>
    </source>
</evidence>
<evidence type="ECO:0000313" key="6">
    <source>
        <dbReference type="EMBL" id="MFK9093105.1"/>
    </source>
</evidence>
<dbReference type="RefSeq" id="WP_406581654.1">
    <property type="nucleotide sequence ID" value="NZ_JBJHQH010000012.1"/>
</dbReference>
<dbReference type="Proteomes" id="UP001623041">
    <property type="component" value="Unassembled WGS sequence"/>
</dbReference>
<organism evidence="6 7">
    <name type="scientific">Bacillus salipaludis</name>
    <dbReference type="NCBI Taxonomy" id="2547811"/>
    <lineage>
        <taxon>Bacteria</taxon>
        <taxon>Bacillati</taxon>
        <taxon>Bacillota</taxon>
        <taxon>Bacilli</taxon>
        <taxon>Bacillales</taxon>
        <taxon>Bacillaceae</taxon>
        <taxon>Bacillus</taxon>
    </lineage>
</organism>
<dbReference type="InterPro" id="IPR041479">
    <property type="entry name" value="TetR_CgmR_C"/>
</dbReference>
<gene>
    <name evidence="6" type="ORF">ACJEBI_16670</name>
</gene>
<keyword evidence="2 4" id="KW-0238">DNA-binding</keyword>
<feature type="domain" description="HTH tetR-type" evidence="5">
    <location>
        <begin position="4"/>
        <end position="64"/>
    </location>
</feature>
<evidence type="ECO:0000256" key="4">
    <source>
        <dbReference type="PROSITE-ProRule" id="PRU00335"/>
    </source>
</evidence>
<feature type="DNA-binding region" description="H-T-H motif" evidence="4">
    <location>
        <begin position="27"/>
        <end position="46"/>
    </location>
</feature>
<accession>A0ABW8RLM3</accession>
<sequence>MKKRALNEELLDAASRVINTKGFSNFSLANVAEEAGVSKGGLLHHFPSKRALIEGGITSVLEKYTTSLEQKSALDSNPGHTLRAYIDVSLKDPEQMEAGLLAAIATDPELLKPVQDHYLVWQKRVEEDGLDPVLATIIRLAIDGLWFCDMFGFAPLENDFREKVLEELYSLTRQDG</sequence>
<dbReference type="PANTHER" id="PTHR47506:SF1">
    <property type="entry name" value="HTH-TYPE TRANSCRIPTIONAL REGULATOR YJDC"/>
    <property type="match status" value="1"/>
</dbReference>
<dbReference type="SUPFAM" id="SSF46689">
    <property type="entry name" value="Homeodomain-like"/>
    <property type="match status" value="1"/>
</dbReference>
<dbReference type="InterPro" id="IPR036271">
    <property type="entry name" value="Tet_transcr_reg_TetR-rel_C_sf"/>
</dbReference>
<keyword evidence="1" id="KW-0805">Transcription regulation</keyword>
<dbReference type="Gene3D" id="1.10.357.10">
    <property type="entry name" value="Tetracycline Repressor, domain 2"/>
    <property type="match status" value="1"/>
</dbReference>
<name>A0ABW8RLM3_9BACI</name>
<evidence type="ECO:0000313" key="7">
    <source>
        <dbReference type="Proteomes" id="UP001623041"/>
    </source>
</evidence>
<dbReference type="Pfam" id="PF17937">
    <property type="entry name" value="TetR_C_28"/>
    <property type="match status" value="1"/>
</dbReference>
<evidence type="ECO:0000259" key="5">
    <source>
        <dbReference type="PROSITE" id="PS50977"/>
    </source>
</evidence>
<evidence type="ECO:0000256" key="2">
    <source>
        <dbReference type="ARBA" id="ARBA00023125"/>
    </source>
</evidence>
<proteinExistence type="predicted"/>
<reference evidence="6 7" key="1">
    <citation type="submission" date="2024-11" db="EMBL/GenBank/DDBJ databases">
        <authorList>
            <person name="Lucas J.A."/>
        </authorList>
    </citation>
    <scope>NUCLEOTIDE SEQUENCE [LARGE SCALE GENOMIC DNA]</scope>
    <source>
        <strain evidence="6 7">Z 5.4</strain>
    </source>
</reference>
<keyword evidence="7" id="KW-1185">Reference proteome</keyword>
<dbReference type="Pfam" id="PF00440">
    <property type="entry name" value="TetR_N"/>
    <property type="match status" value="1"/>
</dbReference>